<dbReference type="PROSITE" id="PS51125">
    <property type="entry name" value="NHL"/>
    <property type="match status" value="2"/>
</dbReference>
<dbReference type="GO" id="GO:0008270">
    <property type="term" value="F:zinc ion binding"/>
    <property type="evidence" value="ECO:0007669"/>
    <property type="project" value="UniProtKB-KW"/>
</dbReference>
<dbReference type="PANTHER" id="PTHR24104">
    <property type="entry name" value="E3 UBIQUITIN-PROTEIN LIGASE NHLRC1-RELATED"/>
    <property type="match status" value="1"/>
</dbReference>
<organism evidence="3 4">
    <name type="scientific">Oopsacas minuta</name>
    <dbReference type="NCBI Taxonomy" id="111878"/>
    <lineage>
        <taxon>Eukaryota</taxon>
        <taxon>Metazoa</taxon>
        <taxon>Porifera</taxon>
        <taxon>Hexactinellida</taxon>
        <taxon>Hexasterophora</taxon>
        <taxon>Lyssacinosida</taxon>
        <taxon>Leucopsacidae</taxon>
        <taxon>Oopsacas</taxon>
    </lineage>
</organism>
<feature type="repeat" description="NHL" evidence="2">
    <location>
        <begin position="28"/>
        <end position="67"/>
    </location>
</feature>
<evidence type="ECO:0000256" key="1">
    <source>
        <dbReference type="ARBA" id="ARBA00022737"/>
    </source>
</evidence>
<dbReference type="AlphaFoldDB" id="A0AAV7KFC2"/>
<protein>
    <submittedName>
        <fullName evidence="3">PKD domain-containing protein</fullName>
    </submittedName>
</protein>
<proteinExistence type="predicted"/>
<dbReference type="EMBL" id="JAKMXF010000049">
    <property type="protein sequence ID" value="KAI6659789.1"/>
    <property type="molecule type" value="Genomic_DNA"/>
</dbReference>
<dbReference type="Gene3D" id="2.120.10.30">
    <property type="entry name" value="TolB, C-terminal domain"/>
    <property type="match status" value="2"/>
</dbReference>
<dbReference type="PANTHER" id="PTHR24104:SF25">
    <property type="entry name" value="PROTEIN LIN-41"/>
    <property type="match status" value="1"/>
</dbReference>
<comment type="caution">
    <text evidence="3">The sequence shown here is derived from an EMBL/GenBank/DDBJ whole genome shotgun (WGS) entry which is preliminary data.</text>
</comment>
<gene>
    <name evidence="3" type="ORF">LOD99_10644</name>
</gene>
<name>A0AAV7KFC2_9METZ</name>
<dbReference type="InterPro" id="IPR050952">
    <property type="entry name" value="TRIM-NHL_E3_ligases"/>
</dbReference>
<dbReference type="SUPFAM" id="SSF101898">
    <property type="entry name" value="NHL repeat"/>
    <property type="match status" value="1"/>
</dbReference>
<dbReference type="GO" id="GO:0061630">
    <property type="term" value="F:ubiquitin protein ligase activity"/>
    <property type="evidence" value="ECO:0007669"/>
    <property type="project" value="TreeGrafter"/>
</dbReference>
<dbReference type="Proteomes" id="UP001165289">
    <property type="component" value="Unassembled WGS sequence"/>
</dbReference>
<dbReference type="InterPro" id="IPR001258">
    <property type="entry name" value="NHL_repeat"/>
</dbReference>
<accession>A0AAV7KFC2</accession>
<evidence type="ECO:0000313" key="3">
    <source>
        <dbReference type="EMBL" id="KAI6659789.1"/>
    </source>
</evidence>
<dbReference type="GO" id="GO:0000209">
    <property type="term" value="P:protein polyubiquitination"/>
    <property type="evidence" value="ECO:0007669"/>
    <property type="project" value="TreeGrafter"/>
</dbReference>
<dbReference type="InterPro" id="IPR011042">
    <property type="entry name" value="6-blade_b-propeller_TolB-like"/>
</dbReference>
<evidence type="ECO:0000313" key="4">
    <source>
        <dbReference type="Proteomes" id="UP001165289"/>
    </source>
</evidence>
<dbReference type="CDD" id="cd05819">
    <property type="entry name" value="NHL"/>
    <property type="match status" value="1"/>
</dbReference>
<keyword evidence="1" id="KW-0677">Repeat</keyword>
<sequence>MATDNPLERVFSVVVYKDKIQPIVSACKFGKGLENLNRAEGLTIDNSTEDIYVADRENYCVKVFDNYGKILFKFGDEEGEGKMERPIGVAICRDRILISVETHYIMNYQGNGKFVSRIGKFGKGELEFFHPRGLTFDESNGEVYICDCYNNRIQIVSRELRFKSQFGQDNLKFPRDVKLSKEFIFILDSMNPCLHLYNYNHILQKNIISLGAGLDVTYPYFFCIDRSNNIIISDYTSQSIYIFSSHYKLIHKISITEPNGVTVDNQGRVIVACEGDEQHCLHIF</sequence>
<keyword evidence="4" id="KW-1185">Reference proteome</keyword>
<feature type="repeat" description="NHL" evidence="2">
    <location>
        <begin position="115"/>
        <end position="159"/>
    </location>
</feature>
<reference evidence="3 4" key="1">
    <citation type="journal article" date="2023" name="BMC Biol.">
        <title>The compact genome of the sponge Oopsacas minuta (Hexactinellida) is lacking key metazoan core genes.</title>
        <authorList>
            <person name="Santini S."/>
            <person name="Schenkelaars Q."/>
            <person name="Jourda C."/>
            <person name="Duchesne M."/>
            <person name="Belahbib H."/>
            <person name="Rocher C."/>
            <person name="Selva M."/>
            <person name="Riesgo A."/>
            <person name="Vervoort M."/>
            <person name="Leys S.P."/>
            <person name="Kodjabachian L."/>
            <person name="Le Bivic A."/>
            <person name="Borchiellini C."/>
            <person name="Claverie J.M."/>
            <person name="Renard E."/>
        </authorList>
    </citation>
    <scope>NUCLEOTIDE SEQUENCE [LARGE SCALE GENOMIC DNA]</scope>
    <source>
        <strain evidence="3">SPO-2</strain>
    </source>
</reference>
<dbReference type="GO" id="GO:0043161">
    <property type="term" value="P:proteasome-mediated ubiquitin-dependent protein catabolic process"/>
    <property type="evidence" value="ECO:0007669"/>
    <property type="project" value="TreeGrafter"/>
</dbReference>
<evidence type="ECO:0000256" key="2">
    <source>
        <dbReference type="PROSITE-ProRule" id="PRU00504"/>
    </source>
</evidence>
<dbReference type="Pfam" id="PF01436">
    <property type="entry name" value="NHL"/>
    <property type="match status" value="2"/>
</dbReference>